<comment type="caution">
    <text evidence="1">The sequence shown here is derived from an EMBL/GenBank/DDBJ whole genome shotgun (WGS) entry which is preliminary data.</text>
</comment>
<accession>A0A0A5HWQ4</accession>
<reference evidence="1 2" key="1">
    <citation type="submission" date="2013-08" db="EMBL/GenBank/DDBJ databases">
        <authorList>
            <person name="Huang J."/>
            <person name="Wang G."/>
        </authorList>
    </citation>
    <scope>NUCLEOTIDE SEQUENCE [LARGE SCALE GENOMIC DNA]</scope>
    <source>
        <strain evidence="1 2">JSM 072002</strain>
    </source>
</reference>
<dbReference type="EMBL" id="AVPG01000004">
    <property type="protein sequence ID" value="KGX88037.1"/>
    <property type="molecule type" value="Genomic_DNA"/>
</dbReference>
<evidence type="ECO:0008006" key="3">
    <source>
        <dbReference type="Google" id="ProtNLM"/>
    </source>
</evidence>
<sequence length="103" mass="11676">MRYTDRVKLHKTLGRGYNPETGKNEVIVDEGVLLPCNASPVTLEKTAAVFGSLNKKVATVRLQRPYKDYADKAVIEGQKYNVLRHIPYKSESVFYLEGVSEWS</sequence>
<organism evidence="1 2">
    <name type="scientific">Pontibacillus litoralis JSM 072002</name>
    <dbReference type="NCBI Taxonomy" id="1385512"/>
    <lineage>
        <taxon>Bacteria</taxon>
        <taxon>Bacillati</taxon>
        <taxon>Bacillota</taxon>
        <taxon>Bacilli</taxon>
        <taxon>Bacillales</taxon>
        <taxon>Bacillaceae</taxon>
        <taxon>Pontibacillus</taxon>
    </lineage>
</organism>
<gene>
    <name evidence="1" type="ORF">N784_13025</name>
</gene>
<dbReference type="eggNOG" id="ENOG5033FZ2">
    <property type="taxonomic scope" value="Bacteria"/>
</dbReference>
<dbReference type="Proteomes" id="UP000030401">
    <property type="component" value="Unassembled WGS sequence"/>
</dbReference>
<dbReference type="RefSeq" id="WP_036832986.1">
    <property type="nucleotide sequence ID" value="NZ_AVPG01000004.1"/>
</dbReference>
<keyword evidence="2" id="KW-1185">Reference proteome</keyword>
<protein>
    <recommendedName>
        <fullName evidence="3">Phage head-tail adapter protein</fullName>
    </recommendedName>
</protein>
<evidence type="ECO:0000313" key="2">
    <source>
        <dbReference type="Proteomes" id="UP000030401"/>
    </source>
</evidence>
<evidence type="ECO:0000313" key="1">
    <source>
        <dbReference type="EMBL" id="KGX88037.1"/>
    </source>
</evidence>
<name>A0A0A5HWQ4_9BACI</name>
<dbReference type="AlphaFoldDB" id="A0A0A5HWQ4"/>
<dbReference type="STRING" id="1385512.N784_13025"/>
<proteinExistence type="predicted"/>